<keyword evidence="6 7" id="KW-0472">Membrane</keyword>
<comment type="similarity">
    <text evidence="7">Belongs to the binding-protein-dependent transport system permease family.</text>
</comment>
<accession>A0A5K7Z7E9</accession>
<dbReference type="RefSeq" id="WP_155304937.1">
    <property type="nucleotide sequence ID" value="NZ_AP021875.1"/>
</dbReference>
<dbReference type="InterPro" id="IPR045621">
    <property type="entry name" value="BPD_transp_1_N"/>
</dbReference>
<sequence length="433" mass="48171">MAKFILRRFFLLLLTMLLVSVAVFLITEASPGNVAKNVLGAFITPEQEASFLAQMGLDKPAYVRYIHWLLGSDWIADGKVEMPLRRVTNEDGFVDWWAVKPNGDLVRWKLEGEDLIAITLPKGKDEPLRQKDNGRWQAGKDGGQYAWGVDTANHVVRWEKGTDLEVWTFVMGTGWMKTTGGPVEYIPLKKGFIRGDPGVSLRTGRPVADTIFTRLRNSVVLAGIAFALVMPTALFLGMIAGLKEGSLKDRVLSIGGMMFSVIPEFATGIFLILIMAVWLQIVPGATVFGEKAPWERLDMLILPVLTLTLVELGYILRITRASMVEVMKSPYIRTAYLKGLPYWRIVFKHAVRNALMAPITVIMLHVNWLMGGIVIVEVVFGYPGLGKYLLESALFKDINGLEAGAMILVLLAVGTQLVADIIYTFLNPRIRYA</sequence>
<evidence type="ECO:0000256" key="6">
    <source>
        <dbReference type="ARBA" id="ARBA00023136"/>
    </source>
</evidence>
<dbReference type="GO" id="GO:0005886">
    <property type="term" value="C:plasma membrane"/>
    <property type="evidence" value="ECO:0007669"/>
    <property type="project" value="UniProtKB-SubCell"/>
</dbReference>
<evidence type="ECO:0000313" key="9">
    <source>
        <dbReference type="EMBL" id="BBO76079.1"/>
    </source>
</evidence>
<feature type="domain" description="ABC transmembrane type-1" evidence="8">
    <location>
        <begin position="215"/>
        <end position="419"/>
    </location>
</feature>
<evidence type="ECO:0000256" key="4">
    <source>
        <dbReference type="ARBA" id="ARBA00022692"/>
    </source>
</evidence>
<evidence type="ECO:0000313" key="10">
    <source>
        <dbReference type="Proteomes" id="UP000427769"/>
    </source>
</evidence>
<dbReference type="Pfam" id="PF00528">
    <property type="entry name" value="BPD_transp_1"/>
    <property type="match status" value="1"/>
</dbReference>
<keyword evidence="2 7" id="KW-0813">Transport</keyword>
<dbReference type="InterPro" id="IPR035906">
    <property type="entry name" value="MetI-like_sf"/>
</dbReference>
<dbReference type="AlphaFoldDB" id="A0A5K7Z7E9"/>
<keyword evidence="4 7" id="KW-0812">Transmembrane</keyword>
<name>A0A5K7Z7E9_9BACT</name>
<dbReference type="Proteomes" id="UP000427769">
    <property type="component" value="Chromosome"/>
</dbReference>
<evidence type="ECO:0000256" key="2">
    <source>
        <dbReference type="ARBA" id="ARBA00022448"/>
    </source>
</evidence>
<comment type="subcellular location">
    <subcellularLocation>
        <location evidence="1 7">Cell membrane</location>
        <topology evidence="1 7">Multi-pass membrane protein</topology>
    </subcellularLocation>
</comment>
<protein>
    <recommendedName>
        <fullName evidence="8">ABC transmembrane type-1 domain-containing protein</fullName>
    </recommendedName>
</protein>
<feature type="transmembrane region" description="Helical" evidence="7">
    <location>
        <begin position="299"/>
        <end position="318"/>
    </location>
</feature>
<dbReference type="GO" id="GO:0055085">
    <property type="term" value="P:transmembrane transport"/>
    <property type="evidence" value="ECO:0007669"/>
    <property type="project" value="InterPro"/>
</dbReference>
<evidence type="ECO:0000256" key="7">
    <source>
        <dbReference type="RuleBase" id="RU363032"/>
    </source>
</evidence>
<gene>
    <name evidence="9" type="ORF">DSCW_34960</name>
</gene>
<reference evidence="9 10" key="1">
    <citation type="submission" date="2019-11" db="EMBL/GenBank/DDBJ databases">
        <title>Comparative genomics of hydrocarbon-degrading Desulfosarcina strains.</title>
        <authorList>
            <person name="Watanabe M."/>
            <person name="Kojima H."/>
            <person name="Fukui M."/>
        </authorList>
    </citation>
    <scope>NUCLEOTIDE SEQUENCE [LARGE SCALE GENOMIC DNA]</scope>
    <source>
        <strain evidence="9 10">PP31</strain>
    </source>
</reference>
<dbReference type="Pfam" id="PF19300">
    <property type="entry name" value="BPD_transp_1_N"/>
    <property type="match status" value="1"/>
</dbReference>
<dbReference type="PANTHER" id="PTHR43163">
    <property type="entry name" value="DIPEPTIDE TRANSPORT SYSTEM PERMEASE PROTEIN DPPB-RELATED"/>
    <property type="match status" value="1"/>
</dbReference>
<dbReference type="Gene3D" id="1.10.3720.10">
    <property type="entry name" value="MetI-like"/>
    <property type="match status" value="1"/>
</dbReference>
<keyword evidence="10" id="KW-1185">Reference proteome</keyword>
<dbReference type="PROSITE" id="PS50928">
    <property type="entry name" value="ABC_TM1"/>
    <property type="match status" value="1"/>
</dbReference>
<evidence type="ECO:0000256" key="1">
    <source>
        <dbReference type="ARBA" id="ARBA00004651"/>
    </source>
</evidence>
<dbReference type="KEGG" id="dwd:DSCW_34960"/>
<feature type="transmembrane region" description="Helical" evidence="7">
    <location>
        <begin position="254"/>
        <end position="279"/>
    </location>
</feature>
<evidence type="ECO:0000259" key="8">
    <source>
        <dbReference type="PROSITE" id="PS50928"/>
    </source>
</evidence>
<feature type="transmembrane region" description="Helical" evidence="7">
    <location>
        <begin position="219"/>
        <end position="242"/>
    </location>
</feature>
<evidence type="ECO:0000256" key="5">
    <source>
        <dbReference type="ARBA" id="ARBA00022989"/>
    </source>
</evidence>
<dbReference type="InterPro" id="IPR000515">
    <property type="entry name" value="MetI-like"/>
</dbReference>
<organism evidence="9 10">
    <name type="scientific">Desulfosarcina widdelii</name>
    <dbReference type="NCBI Taxonomy" id="947919"/>
    <lineage>
        <taxon>Bacteria</taxon>
        <taxon>Pseudomonadati</taxon>
        <taxon>Thermodesulfobacteriota</taxon>
        <taxon>Desulfobacteria</taxon>
        <taxon>Desulfobacterales</taxon>
        <taxon>Desulfosarcinaceae</taxon>
        <taxon>Desulfosarcina</taxon>
    </lineage>
</organism>
<proteinExistence type="inferred from homology"/>
<dbReference type="CDD" id="cd06261">
    <property type="entry name" value="TM_PBP2"/>
    <property type="match status" value="1"/>
</dbReference>
<dbReference type="OrthoDB" id="7834831at2"/>
<evidence type="ECO:0000256" key="3">
    <source>
        <dbReference type="ARBA" id="ARBA00022475"/>
    </source>
</evidence>
<keyword evidence="5 7" id="KW-1133">Transmembrane helix</keyword>
<dbReference type="SUPFAM" id="SSF161098">
    <property type="entry name" value="MetI-like"/>
    <property type="match status" value="1"/>
</dbReference>
<feature type="transmembrane region" description="Helical" evidence="7">
    <location>
        <begin position="354"/>
        <end position="383"/>
    </location>
</feature>
<dbReference type="PANTHER" id="PTHR43163:SF3">
    <property type="entry name" value="PEPTIDE ABC TRANSPORTER PERMEASE PROTEIN"/>
    <property type="match status" value="1"/>
</dbReference>
<dbReference type="EMBL" id="AP021875">
    <property type="protein sequence ID" value="BBO76079.1"/>
    <property type="molecule type" value="Genomic_DNA"/>
</dbReference>
<keyword evidence="3" id="KW-1003">Cell membrane</keyword>
<feature type="transmembrane region" description="Helical" evidence="7">
    <location>
        <begin position="403"/>
        <end position="426"/>
    </location>
</feature>